<gene>
    <name evidence="2" type="ORF">M8009_15440</name>
</gene>
<feature type="signal peptide" evidence="1">
    <location>
        <begin position="1"/>
        <end position="20"/>
    </location>
</feature>
<accession>A0ABT0T469</accession>
<protein>
    <recommendedName>
        <fullName evidence="4">Secreted protein</fullName>
    </recommendedName>
</protein>
<dbReference type="PROSITE" id="PS51257">
    <property type="entry name" value="PROKAR_LIPOPROTEIN"/>
    <property type="match status" value="1"/>
</dbReference>
<reference evidence="2" key="1">
    <citation type="submission" date="2022-05" db="EMBL/GenBank/DDBJ databases">
        <title>Halomonas geminus sp. nov. and Halomonas llamarensis sp. nov. isolated from high-altitude salars of the Atacama Desert.</title>
        <authorList>
            <person name="Hintersatz C."/>
            <person name="Rojas L.A."/>
            <person name="Wei T.-S."/>
            <person name="Kutschke S."/>
            <person name="Lehmann F."/>
            <person name="Jain R."/>
            <person name="Pollmann K."/>
        </authorList>
    </citation>
    <scope>NUCLEOTIDE SEQUENCE</scope>
    <source>
        <strain evidence="2">ATCH28</strain>
    </source>
</reference>
<keyword evidence="1" id="KW-0732">Signal</keyword>
<feature type="chain" id="PRO_5047175031" description="Secreted protein" evidence="1">
    <location>
        <begin position="21"/>
        <end position="96"/>
    </location>
</feature>
<organism evidence="2 3">
    <name type="scientific">Halomonas gemina</name>
    <dbReference type="NCBI Taxonomy" id="2945105"/>
    <lineage>
        <taxon>Bacteria</taxon>
        <taxon>Pseudomonadati</taxon>
        <taxon>Pseudomonadota</taxon>
        <taxon>Gammaproteobacteria</taxon>
        <taxon>Oceanospirillales</taxon>
        <taxon>Halomonadaceae</taxon>
        <taxon>Halomonas</taxon>
    </lineage>
</organism>
<dbReference type="RefSeq" id="WP_250062797.1">
    <property type="nucleotide sequence ID" value="NZ_JAMJPK010000007.1"/>
</dbReference>
<dbReference type="EMBL" id="JAMJPK010000007">
    <property type="protein sequence ID" value="MCL7941682.1"/>
    <property type="molecule type" value="Genomic_DNA"/>
</dbReference>
<evidence type="ECO:0000313" key="2">
    <source>
        <dbReference type="EMBL" id="MCL7941682.1"/>
    </source>
</evidence>
<comment type="caution">
    <text evidence="2">The sequence shown here is derived from an EMBL/GenBank/DDBJ whole genome shotgun (WGS) entry which is preliminary data.</text>
</comment>
<evidence type="ECO:0000313" key="3">
    <source>
        <dbReference type="Proteomes" id="UP001165369"/>
    </source>
</evidence>
<evidence type="ECO:0000256" key="1">
    <source>
        <dbReference type="SAM" id="SignalP"/>
    </source>
</evidence>
<proteinExistence type="predicted"/>
<name>A0ABT0T469_9GAMM</name>
<keyword evidence="3" id="KW-1185">Reference proteome</keyword>
<dbReference type="Proteomes" id="UP001165369">
    <property type="component" value="Unassembled WGS sequence"/>
</dbReference>
<evidence type="ECO:0008006" key="4">
    <source>
        <dbReference type="Google" id="ProtNLM"/>
    </source>
</evidence>
<sequence length="96" mass="10128">MSALPRLPCVLLLVATLGLAGCDGPGIDIAPPRSESMESDFSGEAMVRQADVVGAARPADGVGEAPDTRIEERRGYRLQFDEADALVAAYPQSGRR</sequence>